<accession>E3GQJ8</accession>
<keyword evidence="3" id="KW-1185">Reference proteome</keyword>
<evidence type="ECO:0000313" key="2">
    <source>
        <dbReference type="EMBL" id="ADO39290.1"/>
    </source>
</evidence>
<dbReference type="EMBL" id="CP002273">
    <property type="protein sequence ID" value="ADO39290.1"/>
    <property type="molecule type" value="Genomic_DNA"/>
</dbReference>
<keyword evidence="1" id="KW-0472">Membrane</keyword>
<reference key="1">
    <citation type="submission" date="2010-09" db="EMBL/GenBank/DDBJ databases">
        <authorList>
            <person name="Roh H."/>
            <person name="Ko H.-J."/>
            <person name="Kim D."/>
            <person name="Choi D.G."/>
            <person name="Park S."/>
            <person name="Kim S."/>
            <person name="Kim K.H."/>
            <person name="Chang I.S."/>
            <person name="Choi I.-G."/>
        </authorList>
    </citation>
    <scope>NUCLEOTIDE SEQUENCE</scope>
    <source>
        <strain>KIST612</strain>
    </source>
</reference>
<sequence>MLSPSANATLPGLNPIIWNVMQKTKTKARSLVLKLFLLFSLIFLPFLFLYCICGKRQFATIDYLYNKSIKIEIPFHFFYRYSLFITEFACLKSKSFQKTDRLWFCKISLNLQYFFKKAGPYIGRSAPKPPCPLVCICSLRAVRQTARPLRQAG</sequence>
<dbReference type="Proteomes" id="UP000006873">
    <property type="component" value="Chromosome"/>
</dbReference>
<keyword evidence="1" id="KW-1133">Transmembrane helix</keyword>
<evidence type="ECO:0000313" key="3">
    <source>
        <dbReference type="Proteomes" id="UP000006873"/>
    </source>
</evidence>
<dbReference type="KEGG" id="elm:ELI_4351"/>
<gene>
    <name evidence="2" type="ordered locus">ELI_4351</name>
</gene>
<reference evidence="2 3" key="2">
    <citation type="journal article" date="2011" name="J. Bacteriol.">
        <title>Complete genome sequence of a carbon monoxide-utilizing acetogen, Eubacterium limosum KIST612.</title>
        <authorList>
            <person name="Roh H."/>
            <person name="Ko H.J."/>
            <person name="Kim D."/>
            <person name="Choi D.G."/>
            <person name="Park S."/>
            <person name="Kim S."/>
            <person name="Chang I.S."/>
            <person name="Choi I.G."/>
        </authorList>
    </citation>
    <scope>NUCLEOTIDE SEQUENCE [LARGE SCALE GENOMIC DNA]</scope>
    <source>
        <strain evidence="2 3">KIST612</strain>
    </source>
</reference>
<evidence type="ECO:0000256" key="1">
    <source>
        <dbReference type="SAM" id="Phobius"/>
    </source>
</evidence>
<organism evidence="2 3">
    <name type="scientific">Eubacterium callanderi</name>
    <dbReference type="NCBI Taxonomy" id="53442"/>
    <lineage>
        <taxon>Bacteria</taxon>
        <taxon>Bacillati</taxon>
        <taxon>Bacillota</taxon>
        <taxon>Clostridia</taxon>
        <taxon>Eubacteriales</taxon>
        <taxon>Eubacteriaceae</taxon>
        <taxon>Eubacterium</taxon>
    </lineage>
</organism>
<protein>
    <submittedName>
        <fullName evidence="2">Uncharacterized protein</fullName>
    </submittedName>
</protein>
<proteinExistence type="predicted"/>
<keyword evidence="1" id="KW-0812">Transmembrane</keyword>
<dbReference type="AlphaFoldDB" id="E3GQJ8"/>
<dbReference type="HOGENOM" id="CLU_1710525_0_0_9"/>
<feature type="transmembrane region" description="Helical" evidence="1">
    <location>
        <begin position="31"/>
        <end position="50"/>
    </location>
</feature>
<name>E3GQJ8_9FIRM</name>